<dbReference type="InterPro" id="IPR056823">
    <property type="entry name" value="TEN-like_YD-shell"/>
</dbReference>
<accession>A0ABT3KPZ6</accession>
<dbReference type="EMBL" id="QZCW01000001">
    <property type="protein sequence ID" value="MCW5320350.1"/>
    <property type="molecule type" value="Genomic_DNA"/>
</dbReference>
<protein>
    <submittedName>
        <fullName evidence="3">RHS repeat protein</fullName>
    </submittedName>
</protein>
<keyword evidence="1" id="KW-0677">Repeat</keyword>
<proteinExistence type="predicted"/>
<feature type="domain" description="Teneurin-like YD-shell" evidence="2">
    <location>
        <begin position="970"/>
        <end position="1108"/>
    </location>
</feature>
<keyword evidence="4" id="KW-1185">Reference proteome</keyword>
<dbReference type="Pfam" id="PF05593">
    <property type="entry name" value="RHS_repeat"/>
    <property type="match status" value="2"/>
</dbReference>
<evidence type="ECO:0000256" key="1">
    <source>
        <dbReference type="ARBA" id="ARBA00022737"/>
    </source>
</evidence>
<dbReference type="InterPro" id="IPR006530">
    <property type="entry name" value="YD"/>
</dbReference>
<name>A0ABT3KPZ6_9BURK</name>
<dbReference type="InterPro" id="IPR050708">
    <property type="entry name" value="T6SS_VgrG/RHS"/>
</dbReference>
<dbReference type="Proteomes" id="UP001208935">
    <property type="component" value="Unassembled WGS sequence"/>
</dbReference>
<dbReference type="InterPro" id="IPR031325">
    <property type="entry name" value="RHS_repeat"/>
</dbReference>
<sequence>MTSMVVEHQKAGNFRCLKSGHRSHGEYMILKRIIQRFGLILCASAAVANAQEVIPDFYKEPGIQPGRDFVNQSHHENIDPFTGSLQRHYVDIRIPGNGGLDLKIIRSYNSSNINSANPAQPRTTAGWGWTTHFGRILKARDAHPCLNMNRQTIADNPVLELPDGSRQLLTFTSSMSPMAITARRWKAECYPGGGGLIVTSPDGVVYEMSQSTGANSNRSPVYEWYTKKITDRNGNYISIQYTSESSPEIRNITTSDGRSMSFSYHDPGTRSARIRSITSAGQTYQYNYQSSGILDIYQLTSVTRPDGNTWVYGYNGNKGLSAGSYLMRSAKNPYGGTIDYTYEHVYFDTQSNPRSRSDVVSRKSLGSGENWTFSYAPGNSRSLDTTTVTGPAGTSTYKHIGPIYASAGNLWKVGLLVEKIIGNTQAEQYTWEGQKISSETYFRPGAFLFKIDYLQTNAPLLTQKTITRNGVSYRTDYSNFDEYGNPRSISESGPNGGSRTTTASYYTNTPKWIIRQVQNESFSGNSITRQFDGKGNLTTETRNGVSVSFSHDTQGNVESITFPRSLTHRYSNHMRGIPKNESQPESISITRQVDDAGNVVSETDGSGHTTRYSYDGLNRITSIEPPVGNRVSIAYGTNTRTATRGSLTETRTYNDYGHLIQLNRGGISSTYSVDALGRTTFESDPDNSRSGRTYSYDNLHRVTRIQNADNTAKTISYGGNSKTIRDERNNSTTYTYRAYGNPDQEFLMGISTPESSASVSYSRNSRDLITSATQDRMSRSYAYNTAGHLISATHPESGTTTYGRDAAGNMTSKSTGSAGIISYTHDQQNRLKTIVYPGSTPSVAYAYDGAHRLLSSISSDATRQFAYDGNGNLKSEQLSAGGISWTAQYGYNENDHLTSIVYPRSGDTVTYSVNSLGRPTSIPGYIDAVSYWPSGQVKEISYANGTQSIYGQNSRLLPSTFVTYSRSGTYYGDFTFSYDAVGNLTRIMDYRDSLYNRSFSYDDMDRLSRVTTAQGTGNISYSGSGNITAQNIPGTQLTYQYDANNRLSSLSAVPSTLSATYTYDTLGNIASGGGRTFTYDAVPNLKCVNCATPASSVQYAYDANQKRTSVTQGITKTHEFHGAHGNLLSEYTPGSPGKLIQYIYLNGKRVAQKESTQ</sequence>
<dbReference type="PANTHER" id="PTHR32305:SF15">
    <property type="entry name" value="PROTEIN RHSA-RELATED"/>
    <property type="match status" value="1"/>
</dbReference>
<dbReference type="NCBIfam" id="TIGR01643">
    <property type="entry name" value="YD_repeat_2x"/>
    <property type="match status" value="3"/>
</dbReference>
<dbReference type="Pfam" id="PF25023">
    <property type="entry name" value="TEN_YD-shell"/>
    <property type="match status" value="1"/>
</dbReference>
<dbReference type="PANTHER" id="PTHR32305">
    <property type="match status" value="1"/>
</dbReference>
<evidence type="ECO:0000313" key="4">
    <source>
        <dbReference type="Proteomes" id="UP001208935"/>
    </source>
</evidence>
<evidence type="ECO:0000259" key="2">
    <source>
        <dbReference type="Pfam" id="PF25023"/>
    </source>
</evidence>
<reference evidence="4" key="1">
    <citation type="submission" date="2023-07" db="EMBL/GenBank/DDBJ databases">
        <title>Verminephrobacter genomes.</title>
        <authorList>
            <person name="Lund M.B."/>
        </authorList>
    </citation>
    <scope>NUCLEOTIDE SEQUENCE [LARGE SCALE GENOMIC DNA]</scope>
    <source>
        <strain evidence="4">AtM5-05</strain>
    </source>
</reference>
<dbReference type="RefSeq" id="WP_265281129.1">
    <property type="nucleotide sequence ID" value="NZ_QZCW01000001.1"/>
</dbReference>
<dbReference type="Gene3D" id="2.180.10.10">
    <property type="entry name" value="RHS repeat-associated core"/>
    <property type="match status" value="3"/>
</dbReference>
<gene>
    <name evidence="3" type="ORF">D5039_03890</name>
</gene>
<organism evidence="3 4">
    <name type="scientific">Verminephrobacter aporrectodeae subsp. tuberculatae</name>
    <dbReference type="NCBI Taxonomy" id="1110392"/>
    <lineage>
        <taxon>Bacteria</taxon>
        <taxon>Pseudomonadati</taxon>
        <taxon>Pseudomonadota</taxon>
        <taxon>Betaproteobacteria</taxon>
        <taxon>Burkholderiales</taxon>
        <taxon>Comamonadaceae</taxon>
        <taxon>Verminephrobacter</taxon>
    </lineage>
</organism>
<comment type="caution">
    <text evidence="3">The sequence shown here is derived from an EMBL/GenBank/DDBJ whole genome shotgun (WGS) entry which is preliminary data.</text>
</comment>
<evidence type="ECO:0000313" key="3">
    <source>
        <dbReference type="EMBL" id="MCW5320350.1"/>
    </source>
</evidence>